<name>A0A177AAD2_9PEZI</name>
<dbReference type="SUPFAM" id="SSF56112">
    <property type="entry name" value="Protein kinase-like (PK-like)"/>
    <property type="match status" value="1"/>
</dbReference>
<dbReference type="InterPro" id="IPR011009">
    <property type="entry name" value="Kinase-like_dom_sf"/>
</dbReference>
<dbReference type="Proteomes" id="UP000077154">
    <property type="component" value="Unassembled WGS sequence"/>
</dbReference>
<evidence type="ECO:0008006" key="2">
    <source>
        <dbReference type="Google" id="ProtNLM"/>
    </source>
</evidence>
<organism evidence="1">
    <name type="scientific">Pseudogymnoascus destructans</name>
    <dbReference type="NCBI Taxonomy" id="655981"/>
    <lineage>
        <taxon>Eukaryota</taxon>
        <taxon>Fungi</taxon>
        <taxon>Dikarya</taxon>
        <taxon>Ascomycota</taxon>
        <taxon>Pezizomycotina</taxon>
        <taxon>Leotiomycetes</taxon>
        <taxon>Thelebolales</taxon>
        <taxon>Thelebolaceae</taxon>
        <taxon>Pseudogymnoascus</taxon>
    </lineage>
</organism>
<reference evidence="1" key="1">
    <citation type="submission" date="2016-03" db="EMBL/GenBank/DDBJ databases">
        <title>Updated assembly of Pseudogymnoascus destructans, the fungus causing white-nose syndrome of bats.</title>
        <authorList>
            <person name="Palmer J.M."/>
            <person name="Drees K.P."/>
            <person name="Foster J.T."/>
            <person name="Lindner D.L."/>
        </authorList>
    </citation>
    <scope>NUCLEOTIDE SEQUENCE [LARGE SCALE GENOMIC DNA]</scope>
    <source>
        <strain evidence="1">20631-21</strain>
    </source>
</reference>
<gene>
    <name evidence="1" type="ORF">VC83_06591</name>
</gene>
<dbReference type="EMBL" id="KV441397">
    <property type="protein sequence ID" value="OAF58352.1"/>
    <property type="molecule type" value="Genomic_DNA"/>
</dbReference>
<dbReference type="GeneID" id="36289649"/>
<sequence length="105" mass="12258">MREDHYKCDIFSYGLMVWEIVQDGKRYVDRRHREDPITWLNGLPRDDLLRLALLATQELLPADAAKITLLQKVLESTLRDDAADRVTVGEVMKLFNLEREFVAKV</sequence>
<accession>A0A177AAD2</accession>
<protein>
    <recommendedName>
        <fullName evidence="2">Protein kinase domain-containing protein</fullName>
    </recommendedName>
</protein>
<dbReference type="AlphaFoldDB" id="A0A177AAD2"/>
<dbReference type="Gene3D" id="1.10.510.10">
    <property type="entry name" value="Transferase(Phosphotransferase) domain 1"/>
    <property type="match status" value="1"/>
</dbReference>
<dbReference type="OrthoDB" id="3253298at2759"/>
<proteinExistence type="predicted"/>
<evidence type="ECO:0000313" key="1">
    <source>
        <dbReference type="EMBL" id="OAF58352.1"/>
    </source>
</evidence>
<dbReference type="RefSeq" id="XP_024323637.1">
    <property type="nucleotide sequence ID" value="XM_024470186.1"/>
</dbReference>